<sequence length="253" mass="27995">MDAPQPVEMTGISLSPKAFTINLADAAYVFDQESLDWSHPSLHQQCYPPIPTNYTYLTNDTSSDASSLSTPLGAIIGGVVGGVVSIALVLFFVFRRRREGYQKADASEAASQEIEFFDHHKMPELATNYVVMQPKPHLHLQNQVVSTLPPPHDAYAMSPQTPCYNSHADLNLVHAANNIQAPIPVYHEVQPVVKINPDSYLQPYTYATPTVVSMHSSPTIFQAQVAQDHDQFLDGSPLTVYEPLLKYADPHRP</sequence>
<comment type="caution">
    <text evidence="2">The sequence shown here is derived from an EMBL/GenBank/DDBJ whole genome shotgun (WGS) entry which is preliminary data.</text>
</comment>
<feature type="transmembrane region" description="Helical" evidence="1">
    <location>
        <begin position="72"/>
        <end position="94"/>
    </location>
</feature>
<keyword evidence="1" id="KW-0812">Transmembrane</keyword>
<protein>
    <submittedName>
        <fullName evidence="2">Uncharacterized protein</fullName>
    </submittedName>
</protein>
<organism evidence="2 3">
    <name type="scientific">Linnemannia gamsii</name>
    <dbReference type="NCBI Taxonomy" id="64522"/>
    <lineage>
        <taxon>Eukaryota</taxon>
        <taxon>Fungi</taxon>
        <taxon>Fungi incertae sedis</taxon>
        <taxon>Mucoromycota</taxon>
        <taxon>Mortierellomycotina</taxon>
        <taxon>Mortierellomycetes</taxon>
        <taxon>Mortierellales</taxon>
        <taxon>Mortierellaceae</taxon>
        <taxon>Linnemannia</taxon>
    </lineage>
</organism>
<evidence type="ECO:0000256" key="1">
    <source>
        <dbReference type="SAM" id="Phobius"/>
    </source>
</evidence>
<keyword evidence="1" id="KW-1133">Transmembrane helix</keyword>
<dbReference type="EMBL" id="JAAAIM010001220">
    <property type="protein sequence ID" value="KAG0280958.1"/>
    <property type="molecule type" value="Genomic_DNA"/>
</dbReference>
<keyword evidence="1" id="KW-0472">Membrane</keyword>
<reference evidence="2 3" key="1">
    <citation type="journal article" date="2020" name="Fungal Divers.">
        <title>Resolving the Mortierellaceae phylogeny through synthesis of multi-gene phylogenetics and phylogenomics.</title>
        <authorList>
            <person name="Vandepol N."/>
            <person name="Liber J."/>
            <person name="Desiro A."/>
            <person name="Na H."/>
            <person name="Kennedy M."/>
            <person name="Barry K."/>
            <person name="Grigoriev I.V."/>
            <person name="Miller A.N."/>
            <person name="O'Donnell K."/>
            <person name="Stajich J.E."/>
            <person name="Bonito G."/>
        </authorList>
    </citation>
    <scope>NUCLEOTIDE SEQUENCE [LARGE SCALE GENOMIC DNA]</scope>
    <source>
        <strain evidence="2 3">AD045</strain>
    </source>
</reference>
<name>A0ABQ7JMM8_9FUNG</name>
<keyword evidence="3" id="KW-1185">Reference proteome</keyword>
<accession>A0ABQ7JMM8</accession>
<gene>
    <name evidence="2" type="ORF">BGZ96_001364</name>
</gene>
<evidence type="ECO:0000313" key="2">
    <source>
        <dbReference type="EMBL" id="KAG0280958.1"/>
    </source>
</evidence>
<evidence type="ECO:0000313" key="3">
    <source>
        <dbReference type="Proteomes" id="UP001194696"/>
    </source>
</evidence>
<proteinExistence type="predicted"/>
<dbReference type="Proteomes" id="UP001194696">
    <property type="component" value="Unassembled WGS sequence"/>
</dbReference>